<evidence type="ECO:0000259" key="2">
    <source>
        <dbReference type="PROSITE" id="PS50924"/>
    </source>
</evidence>
<feature type="transmembrane region" description="Helical" evidence="1">
    <location>
        <begin position="181"/>
        <end position="202"/>
    </location>
</feature>
<keyword evidence="1" id="KW-1133">Transmembrane helix</keyword>
<dbReference type="Pfam" id="PF03707">
    <property type="entry name" value="MHYT"/>
    <property type="match status" value="2"/>
</dbReference>
<evidence type="ECO:0000313" key="3">
    <source>
        <dbReference type="EMBL" id="SUV65209.1"/>
    </source>
</evidence>
<protein>
    <submittedName>
        <fullName evidence="3">MHYT domain (Predicted integral membrane sensor domain)</fullName>
    </submittedName>
</protein>
<dbReference type="PANTHER" id="PTHR35152">
    <property type="entry name" value="DOMAIN SIGNALLING PROTEIN, PUTATIVE (AFU_ORTHOLOGUE AFUA_5G11310)-RELATED"/>
    <property type="match status" value="1"/>
</dbReference>
<dbReference type="InterPro" id="IPR005330">
    <property type="entry name" value="MHYT_dom"/>
</dbReference>
<feature type="transmembrane region" description="Helical" evidence="1">
    <location>
        <begin position="15"/>
        <end position="37"/>
    </location>
</feature>
<reference evidence="3 4" key="1">
    <citation type="submission" date="2018-06" db="EMBL/GenBank/DDBJ databases">
        <authorList>
            <consortium name="Pathogen Informatics"/>
            <person name="Doyle S."/>
        </authorList>
    </citation>
    <scope>NUCLEOTIDE SEQUENCE [LARGE SCALE GENOMIC DNA]</scope>
    <source>
        <strain evidence="3 4">NCTC10911</strain>
    </source>
</reference>
<proteinExistence type="predicted"/>
<name>A0A0E8FIT1_BORPT</name>
<gene>
    <name evidence="3" type="ORF">NCTC10911_02251</name>
</gene>
<dbReference type="GO" id="GO:0016020">
    <property type="term" value="C:membrane"/>
    <property type="evidence" value="ECO:0007669"/>
    <property type="project" value="UniProtKB-UniRule"/>
</dbReference>
<dbReference type="PROSITE" id="PS50924">
    <property type="entry name" value="MHYT"/>
    <property type="match status" value="1"/>
</dbReference>
<dbReference type="AlphaFoldDB" id="A0A0E8FIT1"/>
<accession>A0A0E8FIT1</accession>
<dbReference type="PANTHER" id="PTHR35152:SF1">
    <property type="entry name" value="DOMAIN SIGNALLING PROTEIN, PUTATIVE (AFU_ORTHOLOGUE AFUA_5G11310)-RELATED"/>
    <property type="match status" value="1"/>
</dbReference>
<feature type="domain" description="MHYT" evidence="2">
    <location>
        <begin position="11"/>
        <end position="202"/>
    </location>
</feature>
<dbReference type="Proteomes" id="UP000255014">
    <property type="component" value="Unassembled WGS sequence"/>
</dbReference>
<dbReference type="EMBL" id="UFTT01000002">
    <property type="protein sequence ID" value="SUV65209.1"/>
    <property type="molecule type" value="Genomic_DNA"/>
</dbReference>
<feature type="transmembrane region" description="Helical" evidence="1">
    <location>
        <begin position="82"/>
        <end position="104"/>
    </location>
</feature>
<feature type="transmembrane region" description="Helical" evidence="1">
    <location>
        <begin position="116"/>
        <end position="137"/>
    </location>
</feature>
<keyword evidence="1" id="KW-0472">Membrane</keyword>
<sequence>MNPGDIVPLSLQPHVVALSFLIAFFGSYVALVAAARIRASVHDGVNVRGFVLIAAVSMGGIGIWGMHFIGMQAQRMPFEVGYALWLTLLSAAVAVAFSGMAFWYVGRQAFSLGRCVVAGVLAGLGVAAMHYIGIGAMRMPAMFLWNVELVALSVAVAVVSAIVALWLAFNVQREWQRVAAAAVMALAVCGMHYTGAAAGVVVCTTAQTFADAQVGGVALPYVAFAGALAVLLAMRWQLHRSYRGHQDRTARRIDALLRETTTGRPVRGHPGR</sequence>
<dbReference type="OMA" id="IGMVAYQ"/>
<feature type="transmembrane region" description="Helical" evidence="1">
    <location>
        <begin position="214"/>
        <end position="234"/>
    </location>
</feature>
<evidence type="ECO:0000256" key="1">
    <source>
        <dbReference type="PROSITE-ProRule" id="PRU00244"/>
    </source>
</evidence>
<feature type="transmembrane region" description="Helical" evidence="1">
    <location>
        <begin position="149"/>
        <end position="169"/>
    </location>
</feature>
<dbReference type="RefSeq" id="WP_010930678.1">
    <property type="nucleotide sequence ID" value="NZ_AP024746.1"/>
</dbReference>
<evidence type="ECO:0000313" key="4">
    <source>
        <dbReference type="Proteomes" id="UP000255014"/>
    </source>
</evidence>
<dbReference type="GeneID" id="69601755"/>
<keyword evidence="1" id="KW-0812">Transmembrane</keyword>
<feature type="transmembrane region" description="Helical" evidence="1">
    <location>
        <begin position="49"/>
        <end position="70"/>
    </location>
</feature>
<organism evidence="3 4">
    <name type="scientific">Bordetella pertussis</name>
    <dbReference type="NCBI Taxonomy" id="520"/>
    <lineage>
        <taxon>Bacteria</taxon>
        <taxon>Pseudomonadati</taxon>
        <taxon>Pseudomonadota</taxon>
        <taxon>Betaproteobacteria</taxon>
        <taxon>Burkholderiales</taxon>
        <taxon>Alcaligenaceae</taxon>
        <taxon>Bordetella</taxon>
    </lineage>
</organism>